<comment type="caution">
    <text evidence="4">The sequence shown here is derived from an EMBL/GenBank/DDBJ whole genome shotgun (WGS) entry which is preliminary data.</text>
</comment>
<feature type="region of interest" description="Disordered" evidence="1">
    <location>
        <begin position="31"/>
        <end position="62"/>
    </location>
</feature>
<reference evidence="4 5" key="1">
    <citation type="submission" date="2013-05" db="EMBL/GenBank/DDBJ databases">
        <title>Genome assembly of Chondromyces apiculatus DSM 436.</title>
        <authorList>
            <person name="Sharma G."/>
            <person name="Khatri I."/>
            <person name="Kaur C."/>
            <person name="Mayilraj S."/>
            <person name="Subramanian S."/>
        </authorList>
    </citation>
    <scope>NUCLEOTIDE SEQUENCE [LARGE SCALE GENOMIC DNA]</scope>
    <source>
        <strain evidence="4 5">DSM 436</strain>
    </source>
</reference>
<evidence type="ECO:0000313" key="4">
    <source>
        <dbReference type="EMBL" id="EYF08152.1"/>
    </source>
</evidence>
<dbReference type="InterPro" id="IPR035234">
    <property type="entry name" value="IgGFc-bd_N"/>
</dbReference>
<keyword evidence="5" id="KW-1185">Reference proteome</keyword>
<evidence type="ECO:0000256" key="2">
    <source>
        <dbReference type="SAM" id="SignalP"/>
    </source>
</evidence>
<feature type="domain" description="IgGFc-binding protein N-terminal" evidence="3">
    <location>
        <begin position="253"/>
        <end position="573"/>
    </location>
</feature>
<dbReference type="PANTHER" id="PTHR46534">
    <property type="entry name" value="IGGFC_BINDING DOMAIN-CONTAINING PROTEIN"/>
    <property type="match status" value="1"/>
</dbReference>
<dbReference type="EMBL" id="ASRX01000005">
    <property type="protein sequence ID" value="EYF08152.1"/>
    <property type="molecule type" value="Genomic_DNA"/>
</dbReference>
<proteinExistence type="predicted"/>
<evidence type="ECO:0000256" key="1">
    <source>
        <dbReference type="SAM" id="MobiDB-lite"/>
    </source>
</evidence>
<dbReference type="PANTHER" id="PTHR46534:SF1">
    <property type="entry name" value="IGGFC-BINDING PROTEIN N-TERMINAL DOMAIN-CONTAINING PROTEIN"/>
    <property type="match status" value="1"/>
</dbReference>
<feature type="compositionally biased region" description="Gly residues" evidence="1">
    <location>
        <begin position="34"/>
        <end position="62"/>
    </location>
</feature>
<sequence length="610" mass="62827">MKWLHKAMIAVSGLGFSAVLAMSCSATSEDGGFEPSGGNPGSGGSGGSGGSSGVLTGGPGSGGNSGCTTQTCSSDLHQILDCDGNLIEECPPTQGCGETGCVEACESARQNKSSIGCDYYAVAPDMIFEAVGACFAAFVANTWTTPVSIAVERDGQSFDLSQFARIPSGNGQGLTYAPLPNGQLPPGEVAILFLARYGNVLTNCPNGVTPAFTANYASVSGTGMGAAFHLTTSAPVVAYTIFPYGGGASAATSASLLLPTTVWDTNYIAVDAFRKSTLVAQAQPSIDIVAAENDTVVTINPVAPIVGGPGVASAPAGAPATYTLQRGQVLQFSQDQQLIGSPIESNKPIGLWGAASCLSIDVGVAACDSAHQQIPPVKALGNEYVAVRYRNRFDDQEESPPWRIVGAVDGTTLTYEPAAPAGAPTTLNSGQVAEFSSPGPFVVRSQDEGHPFYVSAHMTGCRTLTNGSDCRGDPEFVNVIPSGQYLKSYTFFTDPTYPETNLVITRRRTATGFADVQLACAGTLTGWQPVGTSGEYEYTRFDLVRGNFVPQGGCDNGRNEISSAGPIGLTVWGWGSAATAPFNTVAVSYAYPAGASIQPINTVTVPAVPQ</sequence>
<name>A0A017TGV7_9BACT</name>
<accession>A0A017TGV7</accession>
<protein>
    <recommendedName>
        <fullName evidence="3">IgGFc-binding protein N-terminal domain-containing protein</fullName>
    </recommendedName>
</protein>
<dbReference type="OrthoDB" id="5486557at2"/>
<organism evidence="4 5">
    <name type="scientific">Chondromyces apiculatus DSM 436</name>
    <dbReference type="NCBI Taxonomy" id="1192034"/>
    <lineage>
        <taxon>Bacteria</taxon>
        <taxon>Pseudomonadati</taxon>
        <taxon>Myxococcota</taxon>
        <taxon>Polyangia</taxon>
        <taxon>Polyangiales</taxon>
        <taxon>Polyangiaceae</taxon>
        <taxon>Chondromyces</taxon>
    </lineage>
</organism>
<dbReference type="eggNOG" id="COG3291">
    <property type="taxonomic scope" value="Bacteria"/>
</dbReference>
<dbReference type="RefSeq" id="WP_044236100.1">
    <property type="nucleotide sequence ID" value="NZ_ASRX01000005.1"/>
</dbReference>
<gene>
    <name evidence="4" type="ORF">CAP_5912</name>
</gene>
<evidence type="ECO:0000313" key="5">
    <source>
        <dbReference type="Proteomes" id="UP000019678"/>
    </source>
</evidence>
<dbReference type="Pfam" id="PF17517">
    <property type="entry name" value="IgGFc_binding"/>
    <property type="match status" value="1"/>
</dbReference>
<evidence type="ECO:0000259" key="3">
    <source>
        <dbReference type="Pfam" id="PF17517"/>
    </source>
</evidence>
<dbReference type="Proteomes" id="UP000019678">
    <property type="component" value="Unassembled WGS sequence"/>
</dbReference>
<feature type="chain" id="PRO_5001500318" description="IgGFc-binding protein N-terminal domain-containing protein" evidence="2">
    <location>
        <begin position="22"/>
        <end position="610"/>
    </location>
</feature>
<keyword evidence="2" id="KW-0732">Signal</keyword>
<dbReference type="AlphaFoldDB" id="A0A017TGV7"/>
<dbReference type="STRING" id="1192034.CAP_5912"/>
<feature type="signal peptide" evidence="2">
    <location>
        <begin position="1"/>
        <end position="21"/>
    </location>
</feature>
<dbReference type="PROSITE" id="PS51257">
    <property type="entry name" value="PROKAR_LIPOPROTEIN"/>
    <property type="match status" value="1"/>
</dbReference>